<organism evidence="2">
    <name type="scientific">Melampsora larici-populina (strain 98AG31 / pathotype 3-4-7)</name>
    <name type="common">Poplar leaf rust fungus</name>
    <dbReference type="NCBI Taxonomy" id="747676"/>
    <lineage>
        <taxon>Eukaryota</taxon>
        <taxon>Fungi</taxon>
        <taxon>Dikarya</taxon>
        <taxon>Basidiomycota</taxon>
        <taxon>Pucciniomycotina</taxon>
        <taxon>Pucciniomycetes</taxon>
        <taxon>Pucciniales</taxon>
        <taxon>Melampsoraceae</taxon>
        <taxon>Melampsora</taxon>
    </lineage>
</organism>
<dbReference type="AlphaFoldDB" id="F4RRB7"/>
<keyword evidence="2" id="KW-1185">Reference proteome</keyword>
<name>F4RRB7_MELLP</name>
<proteinExistence type="predicted"/>
<protein>
    <submittedName>
        <fullName evidence="1">Uncharacterized protein</fullName>
    </submittedName>
</protein>
<dbReference type="KEGG" id="mlr:MELLADRAFT_88324"/>
<accession>F4RRB7</accession>
<dbReference type="VEuPathDB" id="FungiDB:MELLADRAFT_88324"/>
<gene>
    <name evidence="1" type="ORF">MELLADRAFT_88324</name>
</gene>
<dbReference type="GeneID" id="18934839"/>
<dbReference type="RefSeq" id="XP_007411664.1">
    <property type="nucleotide sequence ID" value="XM_007411602.1"/>
</dbReference>
<reference evidence="2" key="1">
    <citation type="journal article" date="2011" name="Proc. Natl. Acad. Sci. U.S.A.">
        <title>Obligate biotrophy features unraveled by the genomic analysis of rust fungi.</title>
        <authorList>
            <person name="Duplessis S."/>
            <person name="Cuomo C.A."/>
            <person name="Lin Y.-C."/>
            <person name="Aerts A."/>
            <person name="Tisserant E."/>
            <person name="Veneault-Fourrey C."/>
            <person name="Joly D.L."/>
            <person name="Hacquard S."/>
            <person name="Amselem J."/>
            <person name="Cantarel B.L."/>
            <person name="Chiu R."/>
            <person name="Coutinho P.M."/>
            <person name="Feau N."/>
            <person name="Field M."/>
            <person name="Frey P."/>
            <person name="Gelhaye E."/>
            <person name="Goldberg J."/>
            <person name="Grabherr M.G."/>
            <person name="Kodira C.D."/>
            <person name="Kohler A."/>
            <person name="Kuees U."/>
            <person name="Lindquist E.A."/>
            <person name="Lucas S.M."/>
            <person name="Mago R."/>
            <person name="Mauceli E."/>
            <person name="Morin E."/>
            <person name="Murat C."/>
            <person name="Pangilinan J.L."/>
            <person name="Park R."/>
            <person name="Pearson M."/>
            <person name="Quesneville H."/>
            <person name="Rouhier N."/>
            <person name="Sakthikumar S."/>
            <person name="Salamov A.A."/>
            <person name="Schmutz J."/>
            <person name="Selles B."/>
            <person name="Shapiro H."/>
            <person name="Tanguay P."/>
            <person name="Tuskan G.A."/>
            <person name="Henrissat B."/>
            <person name="Van de Peer Y."/>
            <person name="Rouze P."/>
            <person name="Ellis J.G."/>
            <person name="Dodds P.N."/>
            <person name="Schein J.E."/>
            <person name="Zhong S."/>
            <person name="Hamelin R.C."/>
            <person name="Grigoriev I.V."/>
            <person name="Szabo L.J."/>
            <person name="Martin F."/>
        </authorList>
    </citation>
    <scope>NUCLEOTIDE SEQUENCE [LARGE SCALE GENOMIC DNA]</scope>
    <source>
        <strain evidence="2">98AG31 / pathotype 3-4-7</strain>
    </source>
</reference>
<dbReference type="Proteomes" id="UP000001072">
    <property type="component" value="Unassembled WGS sequence"/>
</dbReference>
<dbReference type="InParanoid" id="F4RRB7"/>
<evidence type="ECO:0000313" key="2">
    <source>
        <dbReference type="Proteomes" id="UP000001072"/>
    </source>
</evidence>
<sequence>MRRPNFAPFQRRSAHSPYHYCASNISYMAQPHSRSTVTLDSTFTLGDTVEEQTRDRHFYARRFWTHLVDSSTPSSGTPLIVCEPFGQYILEQHVPFALRGNLILLPYPRQPILHVNPTQYVETSAASETNMANINTMSVSSFGRVMTCNLSDDEFYWDVVMEHRDYEFNERTHYSFTIRYIVSHWIMTTSPDDTFVDGSILSILGSISSYGLDAASWTIRALRVRPAPAEALHH</sequence>
<evidence type="ECO:0000313" key="1">
    <source>
        <dbReference type="EMBL" id="EGG04911.1"/>
    </source>
</evidence>
<dbReference type="EMBL" id="GL883115">
    <property type="protein sequence ID" value="EGG04911.1"/>
    <property type="molecule type" value="Genomic_DNA"/>
</dbReference>
<dbReference type="HOGENOM" id="CLU_1240377_0_0_1"/>